<sequence>MRMSLYFGILKCRGRDLFKNNRFFYRSSKHYTDPNDIELIKEVKSFSLLNKPLFPGLSYVLNCDKSIVKIFENYEKKISKNINTKINKNKIYVGLFFSRKIENEYTYNLLNDDQFSGNFPLKGKESKVEDNAIIRKDIDYIDNLSDIYEYGCIGCIRHVLEDETMPNEEALSKEVVEVAEIAESEEGVVAARTANKRGCAARIGKNSGCETRPCRYSDSDSTESTANHVRTDASWNKHKIINGMNLSPVNKLGCVCRIVVEVLEKVRIKKWKGDNVAEIDIVKNERRLEDRNNKKIKVYQMEIVDKIKEIIKLNSVNSAEYNVLLKYYNIKNVHNLVNYVGNVTINKRSAIQSMFEKNNLEDQLEKCIQLLNEDMYMLKMKKELTTMLNDKFEREKKEIILKEHIANLTKMLGQKSEHEIICESFLNKYNSVKHILSDEVATCISHEINKFLLYNEKCNDYSSTHQYLHTVLNIPYGKYAPLNVDINKCEMILHKSHYGLTDVKRYILEYLGLYILNKNVKPKILLLVGYPGIGKTSICSSISTCLNIPQYLINMNNIHNMNDLIGHRKTYVNSYEGKIVHALISTKVMNPLIILDEFDKISFTNASIYNTFLNIFDMNQNKFFRDQYINIPLDISNVFFICTANSVDNIPDVLLDRMEIIYIYPYTNIEKVHIFKYYLKKTIQVQTSITSVHLDLSDDLLLYIIQNYTNENGIRQLYSILYNIYKRRAYMLLKGVTKKIQLHMKNLNILNYFISLENIRTKKNIHKFPCFEGTVKSLAFTDSGGQIVTIEVTSLTNKTLSNNASDSVYSTNQLGLIRHGTFRNETSSLYYKRDNLNTDGGMVNNMHSRIGNSPYINKVNMFSDKYNSVECISNANHYGEGGGRSIYGSYSHNNDDDENFNIVREENNEHSTHISGSYLDNRVGNKTVDLIDYRMVDETDYRAGDRQICREQHKKRNSYMKNGGNQRRNNSNCNIIITGNVGKIMQESIIIANTYSSNLLNKILPHFEKEYLHINLSECDIKKDGPSAGINFVTSILSYYLKIVVDNSICMTGEINLNGSILKIGGLMEKIILAKNFGIRTLIIPTDNAQECELLPQYIKENIRILYVYHYHQIFNLLFNKYERCDPWVYPHKLKSISIRFHVSYIKIERILTPKIRLYRIHLTCKERDTKQGVRRKKGTRNTTHTRNKRDNNDKKNKQMGKNSRLETWLQYRVRVTISDTRYFVGTFLSYDRHMNLVLVDTEEFRKVKSQENSFKEIKRVVGLILIRGENVVSFTAERAPVNKKSMTNVVNKGIATGRGVPLNNYVPMQGNFNANLTNPISNMPTGMVLNAGTTKNLTPAVNPNFRSPNMPLNNQRQMVPMNMQMNQPLGNTNNTQQRILPQIPTQLPFPPNMKPPT</sequence>
<name>A0ACB9Y319_PLABR</name>
<accession>A0ACB9Y319</accession>
<organism evidence="1 2">
    <name type="scientific">Plasmodium brasilianum</name>
    <dbReference type="NCBI Taxonomy" id="5824"/>
    <lineage>
        <taxon>Eukaryota</taxon>
        <taxon>Sar</taxon>
        <taxon>Alveolata</taxon>
        <taxon>Apicomplexa</taxon>
        <taxon>Aconoidasida</taxon>
        <taxon>Haemosporida</taxon>
        <taxon>Plasmodiidae</taxon>
        <taxon>Plasmodium</taxon>
        <taxon>Plasmodium (Plasmodium)</taxon>
    </lineage>
</organism>
<proteinExistence type="predicted"/>
<protein>
    <submittedName>
        <fullName evidence="1">ATP-dependent protease</fullName>
    </submittedName>
</protein>
<keyword evidence="1" id="KW-0378">Hydrolase</keyword>
<reference evidence="1" key="1">
    <citation type="submission" date="2022-06" db="EMBL/GenBank/DDBJ databases">
        <title>The First Complete Genome of the Simian Malaria Parasite Plasmodium brasilianum.</title>
        <authorList>
            <person name="Bajic M."/>
            <person name="Ravishankar S."/>
        </authorList>
    </citation>
    <scope>NUCLEOTIDE SEQUENCE</scope>
    <source>
        <strain evidence="1">Bolivian I</strain>
    </source>
</reference>
<gene>
    <name evidence="1" type="ORF">MKS88_005070</name>
</gene>
<dbReference type="EMBL" id="CM043781">
    <property type="protein sequence ID" value="KAI4835852.1"/>
    <property type="molecule type" value="Genomic_DNA"/>
</dbReference>
<evidence type="ECO:0000313" key="2">
    <source>
        <dbReference type="Proteomes" id="UP001056978"/>
    </source>
</evidence>
<dbReference type="Proteomes" id="UP001056978">
    <property type="component" value="Chromosome 13"/>
</dbReference>
<keyword evidence="1" id="KW-0645">Protease</keyword>
<comment type="caution">
    <text evidence="1">The sequence shown here is derived from an EMBL/GenBank/DDBJ whole genome shotgun (WGS) entry which is preliminary data.</text>
</comment>
<evidence type="ECO:0000313" key="1">
    <source>
        <dbReference type="EMBL" id="KAI4835852.1"/>
    </source>
</evidence>
<keyword evidence="2" id="KW-1185">Reference proteome</keyword>